<proteinExistence type="predicted"/>
<evidence type="ECO:0000313" key="1">
    <source>
        <dbReference type="EMBL" id="DAF45706.1"/>
    </source>
</evidence>
<name>A0A8S5S4S1_9CAUD</name>
<dbReference type="EMBL" id="BK032517">
    <property type="protein sequence ID" value="DAF45706.1"/>
    <property type="molecule type" value="Genomic_DNA"/>
</dbReference>
<accession>A0A8S5S4S1</accession>
<organism evidence="1">
    <name type="scientific">Siphoviridae sp. ctJ7x27</name>
    <dbReference type="NCBI Taxonomy" id="2827835"/>
    <lineage>
        <taxon>Viruses</taxon>
        <taxon>Duplodnaviria</taxon>
        <taxon>Heunggongvirae</taxon>
        <taxon>Uroviricota</taxon>
        <taxon>Caudoviricetes</taxon>
    </lineage>
</organism>
<reference evidence="1" key="1">
    <citation type="journal article" date="2021" name="Proc. Natl. Acad. Sci. U.S.A.">
        <title>A Catalog of Tens of Thousands of Viruses from Human Metagenomes Reveals Hidden Associations with Chronic Diseases.</title>
        <authorList>
            <person name="Tisza M.J."/>
            <person name="Buck C.B."/>
        </authorList>
    </citation>
    <scope>NUCLEOTIDE SEQUENCE</scope>
    <source>
        <strain evidence="1">CtJ7x27</strain>
    </source>
</reference>
<sequence length="95" mass="10750">MILYVALFLKNGAGARKGGYVAVGEDLEAVRFACCEHNDNKLLEWYKDDEELVLDNEEIERARGKKGTYYVCGFLSQPIAHGSLQDNESYQNVMQ</sequence>
<protein>
    <submittedName>
        <fullName evidence="1">Uncharacterized protein</fullName>
    </submittedName>
</protein>